<sequence>MNNNTSSKGSSSKAKAIARRLWCIQQSRSSLRNSRMLPALPSLDSERCDAVILSRGPFQKPHGSFGALGGSSGDEQGSFEGLPATRDALQGNSEGPQGNCWLLSLARSLGGSEDASSFSEAPPAQGPLLEDFIKKGLSTVNFLWGAAKGRAGASWRQKETPKRVPSRSVVTFVLGGLAPKELQAFTALSDAHEKCQGGSNNDVPSYAQSSSQMGPFLVGSTCLTSPTSLAAQLFGDLTEDLQTAKL</sequence>
<proteinExistence type="predicted"/>
<dbReference type="Proteomes" id="UP000030754">
    <property type="component" value="Unassembled WGS sequence"/>
</dbReference>
<protein>
    <submittedName>
        <fullName evidence="2">Uncharacterized protein</fullName>
    </submittedName>
</protein>
<feature type="region of interest" description="Disordered" evidence="1">
    <location>
        <begin position="63"/>
        <end position="93"/>
    </location>
</feature>
<evidence type="ECO:0000313" key="3">
    <source>
        <dbReference type="Proteomes" id="UP000030754"/>
    </source>
</evidence>
<dbReference type="RefSeq" id="XP_013432557.1">
    <property type="nucleotide sequence ID" value="XM_013577103.1"/>
</dbReference>
<dbReference type="EMBL" id="HG722903">
    <property type="protein sequence ID" value="CDJ64090.1"/>
    <property type="molecule type" value="Genomic_DNA"/>
</dbReference>
<reference evidence="2" key="2">
    <citation type="submission" date="2013-10" db="EMBL/GenBank/DDBJ databases">
        <authorList>
            <person name="Aslett M."/>
        </authorList>
    </citation>
    <scope>NUCLEOTIDE SEQUENCE [LARGE SCALE GENOMIC DNA]</scope>
    <source>
        <strain evidence="2">Houghton</strain>
    </source>
</reference>
<evidence type="ECO:0000313" key="2">
    <source>
        <dbReference type="EMBL" id="CDJ64090.1"/>
    </source>
</evidence>
<dbReference type="GeneID" id="25476192"/>
<organism evidence="2 3">
    <name type="scientific">Eimeria necatrix</name>
    <dbReference type="NCBI Taxonomy" id="51315"/>
    <lineage>
        <taxon>Eukaryota</taxon>
        <taxon>Sar</taxon>
        <taxon>Alveolata</taxon>
        <taxon>Apicomplexa</taxon>
        <taxon>Conoidasida</taxon>
        <taxon>Coccidia</taxon>
        <taxon>Eucoccidiorida</taxon>
        <taxon>Eimeriorina</taxon>
        <taxon>Eimeriidae</taxon>
        <taxon>Eimeria</taxon>
    </lineage>
</organism>
<gene>
    <name evidence="2" type="ORF">ENH_00060520</name>
</gene>
<reference evidence="2" key="1">
    <citation type="submission" date="2013-10" db="EMBL/GenBank/DDBJ databases">
        <title>Genomic analysis of the causative agents of coccidiosis in chickens.</title>
        <authorList>
            <person name="Reid A.J."/>
            <person name="Blake D."/>
            <person name="Billington K."/>
            <person name="Browne H."/>
            <person name="Dunn M."/>
            <person name="Hung S."/>
            <person name="Kawahara F."/>
            <person name="Miranda-Saavedra D."/>
            <person name="Mourier T."/>
            <person name="Nagra H."/>
            <person name="Otto T.D."/>
            <person name="Rawlings N."/>
            <person name="Sanchez A."/>
            <person name="Sanders M."/>
            <person name="Subramaniam C."/>
            <person name="Tay Y."/>
            <person name="Dear P."/>
            <person name="Doerig C."/>
            <person name="Gruber A."/>
            <person name="Parkinson J."/>
            <person name="Shirley M."/>
            <person name="Wan K.L."/>
            <person name="Berriman M."/>
            <person name="Tomley F."/>
            <person name="Pain A."/>
        </authorList>
    </citation>
    <scope>NUCLEOTIDE SEQUENCE [LARGE SCALE GENOMIC DNA]</scope>
    <source>
        <strain evidence="2">Houghton</strain>
    </source>
</reference>
<evidence type="ECO:0000256" key="1">
    <source>
        <dbReference type="SAM" id="MobiDB-lite"/>
    </source>
</evidence>
<dbReference type="OrthoDB" id="354296at2759"/>
<accession>U6MR27</accession>
<name>U6MR27_9EIME</name>
<dbReference type="VEuPathDB" id="ToxoDB:ENH_00060520"/>
<keyword evidence="3" id="KW-1185">Reference proteome</keyword>
<dbReference type="AlphaFoldDB" id="U6MR27"/>